<dbReference type="Proteomes" id="UP000299102">
    <property type="component" value="Unassembled WGS sequence"/>
</dbReference>
<feature type="region of interest" description="Disordered" evidence="1">
    <location>
        <begin position="1"/>
        <end position="25"/>
    </location>
</feature>
<gene>
    <name evidence="3" type="ORF">EVAR_42584_1</name>
</gene>
<accession>A0A4C1ZWI2</accession>
<organism evidence="3 4">
    <name type="scientific">Eumeta variegata</name>
    <name type="common">Bagworm moth</name>
    <name type="synonym">Eumeta japonica</name>
    <dbReference type="NCBI Taxonomy" id="151549"/>
    <lineage>
        <taxon>Eukaryota</taxon>
        <taxon>Metazoa</taxon>
        <taxon>Ecdysozoa</taxon>
        <taxon>Arthropoda</taxon>
        <taxon>Hexapoda</taxon>
        <taxon>Insecta</taxon>
        <taxon>Pterygota</taxon>
        <taxon>Neoptera</taxon>
        <taxon>Endopterygota</taxon>
        <taxon>Lepidoptera</taxon>
        <taxon>Glossata</taxon>
        <taxon>Ditrysia</taxon>
        <taxon>Tineoidea</taxon>
        <taxon>Psychidae</taxon>
        <taxon>Oiketicinae</taxon>
        <taxon>Eumeta</taxon>
    </lineage>
</organism>
<keyword evidence="4" id="KW-1185">Reference proteome</keyword>
<evidence type="ECO:0000313" key="4">
    <source>
        <dbReference type="Proteomes" id="UP000299102"/>
    </source>
</evidence>
<comment type="caution">
    <text evidence="3">The sequence shown here is derived from an EMBL/GenBank/DDBJ whole genome shotgun (WGS) entry which is preliminary data.</text>
</comment>
<dbReference type="AlphaFoldDB" id="A0A4C1ZWI2"/>
<reference evidence="3 4" key="1">
    <citation type="journal article" date="2019" name="Commun. Biol.">
        <title>The bagworm genome reveals a unique fibroin gene that provides high tensile strength.</title>
        <authorList>
            <person name="Kono N."/>
            <person name="Nakamura H."/>
            <person name="Ohtoshi R."/>
            <person name="Tomita M."/>
            <person name="Numata K."/>
            <person name="Arakawa K."/>
        </authorList>
    </citation>
    <scope>NUCLEOTIDE SEQUENCE [LARGE SCALE GENOMIC DNA]</scope>
</reference>
<dbReference type="EMBL" id="BGZK01002136">
    <property type="protein sequence ID" value="GBP91045.1"/>
    <property type="molecule type" value="Genomic_DNA"/>
</dbReference>
<sequence length="100" mass="10833">MAEQPPTSYRHHTTRERKRGEGGMPFVVADGSEPLATPYTLAGRNESRDCASVTALAFALIIIFLYFCPCEGQGGPKIHYGQSVRPDARGVSDSHGLKTP</sequence>
<protein>
    <submittedName>
        <fullName evidence="3">Uncharacterized protein</fullName>
    </submittedName>
</protein>
<keyword evidence="2" id="KW-1133">Transmembrane helix</keyword>
<feature type="region of interest" description="Disordered" evidence="1">
    <location>
        <begin position="79"/>
        <end position="100"/>
    </location>
</feature>
<name>A0A4C1ZWI2_EUMVA</name>
<evidence type="ECO:0000256" key="2">
    <source>
        <dbReference type="SAM" id="Phobius"/>
    </source>
</evidence>
<feature type="compositionally biased region" description="Basic and acidic residues" evidence="1">
    <location>
        <begin position="86"/>
        <end position="100"/>
    </location>
</feature>
<keyword evidence="2" id="KW-0812">Transmembrane</keyword>
<feature type="transmembrane region" description="Helical" evidence="2">
    <location>
        <begin position="50"/>
        <end position="67"/>
    </location>
</feature>
<proteinExistence type="predicted"/>
<evidence type="ECO:0000313" key="3">
    <source>
        <dbReference type="EMBL" id="GBP91045.1"/>
    </source>
</evidence>
<evidence type="ECO:0000256" key="1">
    <source>
        <dbReference type="SAM" id="MobiDB-lite"/>
    </source>
</evidence>
<keyword evidence="2" id="KW-0472">Membrane</keyword>